<dbReference type="AlphaFoldDB" id="A0A0F3GSQ6"/>
<evidence type="ECO:0000313" key="3">
    <source>
        <dbReference type="Proteomes" id="UP000033423"/>
    </source>
</evidence>
<keyword evidence="3" id="KW-1185">Reference proteome</keyword>
<evidence type="ECO:0000313" key="1">
    <source>
        <dbReference type="EMBL" id="KJU83723.1"/>
    </source>
</evidence>
<dbReference type="EMBL" id="LACI01001758">
    <property type="protein sequence ID" value="KJU83723.1"/>
    <property type="molecule type" value="Genomic_DNA"/>
</dbReference>
<reference evidence="1 3" key="1">
    <citation type="submission" date="2015-02" db="EMBL/GenBank/DDBJ databases">
        <title>Single-cell genomics of uncultivated deep-branching MTB reveals a conserved set of magnetosome genes.</title>
        <authorList>
            <person name="Kolinko S."/>
            <person name="Richter M."/>
            <person name="Glockner F.O."/>
            <person name="Brachmann A."/>
            <person name="Schuler D."/>
        </authorList>
    </citation>
    <scope>NUCLEOTIDE SEQUENCE [LARGE SCALE GENOMIC DNA]</scope>
    <source>
        <strain evidence="1">TM-1</strain>
    </source>
</reference>
<comment type="caution">
    <text evidence="1">The sequence shown here is derived from an EMBL/GenBank/DDBJ whole genome shotgun (WGS) entry which is preliminary data.</text>
</comment>
<proteinExistence type="predicted"/>
<accession>A0A0F3GSQ6</accession>
<gene>
    <name evidence="2" type="ORF">MBAV_002700</name>
    <name evidence="1" type="ORF">MBAV_004083</name>
</gene>
<sequence length="51" mass="6271">MESHKVEIFSVDESHFSNEPYVQRGWFPIGYKKSLWTTEKREQDYLRSIKY</sequence>
<feature type="non-terminal residue" evidence="1">
    <location>
        <position position="51"/>
    </location>
</feature>
<dbReference type="Proteomes" id="UP000033423">
    <property type="component" value="Unassembled WGS sequence"/>
</dbReference>
<dbReference type="EMBL" id="LACI01001159">
    <property type="protein sequence ID" value="KJU85105.1"/>
    <property type="molecule type" value="Genomic_DNA"/>
</dbReference>
<name>A0A0F3GSQ6_9BACT</name>
<evidence type="ECO:0000313" key="2">
    <source>
        <dbReference type="EMBL" id="KJU85105.1"/>
    </source>
</evidence>
<organism evidence="1 3">
    <name type="scientific">Candidatus Magnetobacterium bavaricum</name>
    <dbReference type="NCBI Taxonomy" id="29290"/>
    <lineage>
        <taxon>Bacteria</taxon>
        <taxon>Pseudomonadati</taxon>
        <taxon>Nitrospirota</taxon>
        <taxon>Thermodesulfovibrionia</taxon>
        <taxon>Thermodesulfovibrionales</taxon>
        <taxon>Candidatus Magnetobacteriaceae</taxon>
        <taxon>Candidatus Magnetobacterium</taxon>
    </lineage>
</organism>
<protein>
    <submittedName>
        <fullName evidence="1">Uncharacterized protein</fullName>
    </submittedName>
</protein>